<dbReference type="InterPro" id="IPR042185">
    <property type="entry name" value="Serpin_sf_2"/>
</dbReference>
<dbReference type="InterPro" id="IPR000215">
    <property type="entry name" value="Serpin_fam"/>
</dbReference>
<protein>
    <submittedName>
        <fullName evidence="6">Serine protease inhibitor</fullName>
    </submittedName>
</protein>
<dbReference type="Proteomes" id="UP000002320">
    <property type="component" value="Unassembled WGS sequence"/>
</dbReference>
<comment type="similarity">
    <text evidence="3">Belongs to the serpin family.</text>
</comment>
<name>B0W9E8_CULQU</name>
<feature type="compositionally biased region" description="Basic and acidic residues" evidence="4">
    <location>
        <begin position="70"/>
        <end position="83"/>
    </location>
</feature>
<evidence type="ECO:0000256" key="2">
    <source>
        <dbReference type="ARBA" id="ARBA00022900"/>
    </source>
</evidence>
<dbReference type="HOGENOM" id="CLU_554615_0_0_1"/>
<dbReference type="SMART" id="SM00093">
    <property type="entry name" value="SERPIN"/>
    <property type="match status" value="1"/>
</dbReference>
<keyword evidence="1" id="KW-0646">Protease inhibitor</keyword>
<dbReference type="EMBL" id="DS231864">
    <property type="protein sequence ID" value="EDS40173.1"/>
    <property type="molecule type" value="Genomic_DNA"/>
</dbReference>
<dbReference type="InParanoid" id="B0W9E8"/>
<keyword evidence="8" id="KW-1185">Reference proteome</keyword>
<dbReference type="FunCoup" id="B0W9E8">
    <property type="interactions" value="68"/>
</dbReference>
<feature type="region of interest" description="Disordered" evidence="4">
    <location>
        <begin position="96"/>
        <end position="127"/>
    </location>
</feature>
<evidence type="ECO:0000259" key="5">
    <source>
        <dbReference type="SMART" id="SM00093"/>
    </source>
</evidence>
<evidence type="ECO:0000313" key="8">
    <source>
        <dbReference type="Proteomes" id="UP000002320"/>
    </source>
</evidence>
<feature type="region of interest" description="Disordered" evidence="4">
    <location>
        <begin position="53"/>
        <end position="83"/>
    </location>
</feature>
<dbReference type="GO" id="GO:0005615">
    <property type="term" value="C:extracellular space"/>
    <property type="evidence" value="ECO:0007669"/>
    <property type="project" value="InterPro"/>
</dbReference>
<dbReference type="Gene3D" id="3.30.497.10">
    <property type="entry name" value="Antithrombin, subunit I, domain 2"/>
    <property type="match status" value="2"/>
</dbReference>
<evidence type="ECO:0000313" key="6">
    <source>
        <dbReference type="EMBL" id="EDS40173.1"/>
    </source>
</evidence>
<gene>
    <name evidence="7" type="primary">6035096</name>
    <name evidence="6" type="ORF">CpipJ_CPIJ003759</name>
</gene>
<accession>B0W9E8</accession>
<dbReference type="GO" id="GO:0004867">
    <property type="term" value="F:serine-type endopeptidase inhibitor activity"/>
    <property type="evidence" value="ECO:0007669"/>
    <property type="project" value="UniProtKB-KW"/>
</dbReference>
<dbReference type="SUPFAM" id="SSF56574">
    <property type="entry name" value="Serpins"/>
    <property type="match status" value="1"/>
</dbReference>
<dbReference type="PANTHER" id="PTHR11461:SF278">
    <property type="entry name" value="SERINE PROTEASE INHIBITOR 88EA"/>
    <property type="match status" value="1"/>
</dbReference>
<reference evidence="7" key="2">
    <citation type="submission" date="2020-05" db="UniProtKB">
        <authorList>
            <consortium name="EnsemblMetazoa"/>
        </authorList>
    </citation>
    <scope>IDENTIFICATION</scope>
    <source>
        <strain evidence="7">JHB</strain>
    </source>
</reference>
<dbReference type="InterPro" id="IPR042178">
    <property type="entry name" value="Serpin_sf_1"/>
</dbReference>
<dbReference type="PANTHER" id="PTHR11461">
    <property type="entry name" value="SERINE PROTEASE INHIBITOR, SERPIN"/>
    <property type="match status" value="1"/>
</dbReference>
<dbReference type="eggNOG" id="KOG2392">
    <property type="taxonomic scope" value="Eukaryota"/>
</dbReference>
<dbReference type="VEuPathDB" id="VectorBase:CQUJHB014396"/>
<dbReference type="VEuPathDB" id="VectorBase:CPIJ003759"/>
<feature type="compositionally biased region" description="Polar residues" evidence="4">
    <location>
        <begin position="105"/>
        <end position="114"/>
    </location>
</feature>
<feature type="domain" description="Serpin" evidence="5">
    <location>
        <begin position="138"/>
        <end position="492"/>
    </location>
</feature>
<dbReference type="STRING" id="7176.B0W9E8"/>
<evidence type="ECO:0000256" key="4">
    <source>
        <dbReference type="SAM" id="MobiDB-lite"/>
    </source>
</evidence>
<dbReference type="KEGG" id="cqu:CpipJ_CPIJ003759"/>
<organism>
    <name type="scientific">Culex quinquefasciatus</name>
    <name type="common">Southern house mosquito</name>
    <name type="synonym">Culex pungens</name>
    <dbReference type="NCBI Taxonomy" id="7176"/>
    <lineage>
        <taxon>Eukaryota</taxon>
        <taxon>Metazoa</taxon>
        <taxon>Ecdysozoa</taxon>
        <taxon>Arthropoda</taxon>
        <taxon>Hexapoda</taxon>
        <taxon>Insecta</taxon>
        <taxon>Pterygota</taxon>
        <taxon>Neoptera</taxon>
        <taxon>Endopterygota</taxon>
        <taxon>Diptera</taxon>
        <taxon>Nematocera</taxon>
        <taxon>Culicoidea</taxon>
        <taxon>Culicidae</taxon>
        <taxon>Culicinae</taxon>
        <taxon>Culicini</taxon>
        <taxon>Culex</taxon>
        <taxon>Culex</taxon>
    </lineage>
</organism>
<sequence>MQHLQLVEPVHTQIAPNLVRNVQLQPSDRIAPVKVQHAKRQPAGRLNLHKRQLRRLNRKRWPDVPNPPNHRIDPPKRLQPRNDHVTPFKHQLIPRLVRPPRPANPHSQLRQPGQNLLAPPKKLHQPPIRRGIHRQTPQRVPRQHVHQQHQSVQPLPTIPPTQLHVPIAALVRQQHLLVQQFVAGRGPVPADQPQPCGLGENGGEHGLVPAAAHQRAGQFVAERKSPQDGFQQGRGQLFFEKQIPVKECMEDKFFEEIEKLDFENDPESQRLYINNWVENTTHGEITDLLIPGSITKNTKLAIANAAYFKGTYQSKFKPEETKKEIFYVSNERQEFVDMMHVEGTFNHAANEKHGCHILELPYNGEGRPGRSVPRFDVRVATPHRIQRTDKLLARLTSSPNILCGAITRALFPRPVDMKTVLGRGMGKLFENSANFSGFSKKVQVGEMLVKFKITVNEEGATVASATVEFSFRSSRPDDPAMFHCNHPFIFVI</sequence>
<evidence type="ECO:0000313" key="7">
    <source>
        <dbReference type="EnsemblMetazoa" id="CPIJ003759-PA"/>
    </source>
</evidence>
<dbReference type="OrthoDB" id="671595at2759"/>
<evidence type="ECO:0000256" key="1">
    <source>
        <dbReference type="ARBA" id="ARBA00022690"/>
    </source>
</evidence>
<evidence type="ECO:0000256" key="3">
    <source>
        <dbReference type="RuleBase" id="RU000411"/>
    </source>
</evidence>
<dbReference type="AlphaFoldDB" id="B0W9E8"/>
<dbReference type="EnsemblMetazoa" id="CPIJ003759-RA">
    <property type="protein sequence ID" value="CPIJ003759-PA"/>
    <property type="gene ID" value="CPIJ003759"/>
</dbReference>
<keyword evidence="2" id="KW-0722">Serine protease inhibitor</keyword>
<dbReference type="InterPro" id="IPR036186">
    <property type="entry name" value="Serpin_sf"/>
</dbReference>
<reference evidence="6" key="1">
    <citation type="submission" date="2007-03" db="EMBL/GenBank/DDBJ databases">
        <title>Annotation of Culex pipiens quinquefasciatus.</title>
        <authorList>
            <consortium name="The Broad Institute Genome Sequencing Platform"/>
            <person name="Atkinson P.W."/>
            <person name="Hemingway J."/>
            <person name="Christensen B.M."/>
            <person name="Higgs S."/>
            <person name="Kodira C."/>
            <person name="Hannick L."/>
            <person name="Megy K."/>
            <person name="O'Leary S."/>
            <person name="Pearson M."/>
            <person name="Haas B.J."/>
            <person name="Mauceli E."/>
            <person name="Wortman J.R."/>
            <person name="Lee N.H."/>
            <person name="Guigo R."/>
            <person name="Stanke M."/>
            <person name="Alvarado L."/>
            <person name="Amedeo P."/>
            <person name="Antoine C.H."/>
            <person name="Arensburger P."/>
            <person name="Bidwell S.L."/>
            <person name="Crawford M."/>
            <person name="Camaro F."/>
            <person name="Devon K."/>
            <person name="Engels R."/>
            <person name="Hammond M."/>
            <person name="Howarth C."/>
            <person name="Koehrsen M."/>
            <person name="Lawson D."/>
            <person name="Montgomery P."/>
            <person name="Nene V."/>
            <person name="Nusbaum C."/>
            <person name="Puiu D."/>
            <person name="Romero-Severson J."/>
            <person name="Severson D.W."/>
            <person name="Shumway M."/>
            <person name="Sisk P."/>
            <person name="Stolte C."/>
            <person name="Zeng Q."/>
            <person name="Eisenstadt E."/>
            <person name="Fraser-Liggett C."/>
            <person name="Strausberg R."/>
            <person name="Galagan J."/>
            <person name="Birren B."/>
            <person name="Collins F.H."/>
        </authorList>
    </citation>
    <scope>NUCLEOTIDE SEQUENCE [LARGE SCALE GENOMIC DNA]</scope>
    <source>
        <strain evidence="6">JHB</strain>
    </source>
</reference>
<dbReference type="Pfam" id="PF00079">
    <property type="entry name" value="Serpin"/>
    <property type="match status" value="1"/>
</dbReference>
<proteinExistence type="inferred from homology"/>
<dbReference type="Gene3D" id="2.30.39.10">
    <property type="entry name" value="Alpha-1-antitrypsin, domain 1"/>
    <property type="match status" value="1"/>
</dbReference>
<dbReference type="InterPro" id="IPR023796">
    <property type="entry name" value="Serpin_dom"/>
</dbReference>